<keyword evidence="7 9" id="KW-0413">Isomerase</keyword>
<evidence type="ECO:0000256" key="7">
    <source>
        <dbReference type="ARBA" id="ARBA00023235"/>
    </source>
</evidence>
<gene>
    <name evidence="12" type="ORF">IAC68_00385</name>
</gene>
<dbReference type="Pfam" id="PF00254">
    <property type="entry name" value="FKBP_C"/>
    <property type="match status" value="2"/>
</dbReference>
<organism evidence="12 13">
    <name type="scientific">Candidatus Egerieousia excrementavium</name>
    <dbReference type="NCBI Taxonomy" id="2840778"/>
    <lineage>
        <taxon>Bacteria</taxon>
        <taxon>Pseudomonadati</taxon>
        <taxon>Bacteroidota</taxon>
        <taxon>Bacteroidia</taxon>
        <taxon>Bacteroidales</taxon>
        <taxon>Candidatus Egerieousia</taxon>
    </lineage>
</organism>
<accession>A0A9D9GXX8</accession>
<reference evidence="12" key="2">
    <citation type="journal article" date="2021" name="PeerJ">
        <title>Extensive microbial diversity within the chicken gut microbiome revealed by metagenomics and culture.</title>
        <authorList>
            <person name="Gilroy R."/>
            <person name="Ravi A."/>
            <person name="Getino M."/>
            <person name="Pursley I."/>
            <person name="Horton D.L."/>
            <person name="Alikhan N.F."/>
            <person name="Baker D."/>
            <person name="Gharbi K."/>
            <person name="Hall N."/>
            <person name="Watson M."/>
            <person name="Adriaenssens E.M."/>
            <person name="Foster-Nyarko E."/>
            <person name="Jarju S."/>
            <person name="Secka A."/>
            <person name="Antonio M."/>
            <person name="Oren A."/>
            <person name="Chaudhuri R.R."/>
            <person name="La Ragione R."/>
            <person name="Hildebrand F."/>
            <person name="Pallen M.J."/>
        </authorList>
    </citation>
    <scope>NUCLEOTIDE SEQUENCE</scope>
    <source>
        <strain evidence="12">15467</strain>
    </source>
</reference>
<evidence type="ECO:0000256" key="4">
    <source>
        <dbReference type="ARBA" id="ARBA00022490"/>
    </source>
</evidence>
<keyword evidence="10" id="KW-0732">Signal</keyword>
<feature type="domain" description="PPIase FKBP-type" evidence="11">
    <location>
        <begin position="220"/>
        <end position="339"/>
    </location>
</feature>
<dbReference type="PANTHER" id="PTHR47861:SF3">
    <property type="entry name" value="FKBP-TYPE PEPTIDYL-PROLYL CIS-TRANS ISOMERASE SLYD"/>
    <property type="match status" value="1"/>
</dbReference>
<keyword evidence="5 9" id="KW-0697">Rotamase</keyword>
<comment type="catalytic activity">
    <reaction evidence="1 9">
        <text>[protein]-peptidylproline (omega=180) = [protein]-peptidylproline (omega=0)</text>
        <dbReference type="Rhea" id="RHEA:16237"/>
        <dbReference type="Rhea" id="RHEA-COMP:10747"/>
        <dbReference type="Rhea" id="RHEA-COMP:10748"/>
        <dbReference type="ChEBI" id="CHEBI:83833"/>
        <dbReference type="ChEBI" id="CHEBI:83834"/>
        <dbReference type="EC" id="5.2.1.8"/>
    </reaction>
</comment>
<comment type="caution">
    <text evidence="12">The sequence shown here is derived from an EMBL/GenBank/DDBJ whole genome shotgun (WGS) entry which is preliminary data.</text>
</comment>
<feature type="domain" description="PPIase FKBP-type" evidence="11">
    <location>
        <begin position="67"/>
        <end position="175"/>
    </location>
</feature>
<evidence type="ECO:0000256" key="10">
    <source>
        <dbReference type="SAM" id="SignalP"/>
    </source>
</evidence>
<comment type="subcellular location">
    <subcellularLocation>
        <location evidence="2">Cytoplasm</location>
    </subcellularLocation>
</comment>
<evidence type="ECO:0000313" key="12">
    <source>
        <dbReference type="EMBL" id="MBO8428377.1"/>
    </source>
</evidence>
<proteinExistence type="inferred from homology"/>
<comment type="function">
    <text evidence="8">Also involved in hydrogenase metallocenter assembly, probably by participating in the nickel insertion step. This function in hydrogenase biosynthesis requires chaperone activity and the presence of the metal-binding domain, but not PPIase activity.</text>
</comment>
<feature type="signal peptide" evidence="10">
    <location>
        <begin position="1"/>
        <end position="20"/>
    </location>
</feature>
<dbReference type="InterPro" id="IPR046357">
    <property type="entry name" value="PPIase_dom_sf"/>
</dbReference>
<evidence type="ECO:0000256" key="1">
    <source>
        <dbReference type="ARBA" id="ARBA00000971"/>
    </source>
</evidence>
<dbReference type="GO" id="GO:0003755">
    <property type="term" value="F:peptidyl-prolyl cis-trans isomerase activity"/>
    <property type="evidence" value="ECO:0007669"/>
    <property type="project" value="UniProtKB-KW"/>
</dbReference>
<sequence length="340" mass="38168">MRYFVIVLSAFMLFASCAKDEEISTREIQQKILEAYIQQNYPEATQTISGLVIISQEAGYGKNPKQYGAAYLRYSSKELDGTYLTTTYKDLAEQLGTYSADIYYGPELMTLGYGSTITGLAEALKMMNKGSKMTVIVPPWLSNYDSDYDSYYGSSVETQTQSSSVIYELELGDVVDNITEFQIDSLESYRDIYYPGLDSTVYGYYFKKLEGTVTDTVEAEQVVKVYYVGRLLDGYIFDTNIEDTAKKYRIYDSESTYEPLEVTMKSTYTAMTSTGTSDSSTEGYVEGFARAVKSMTYGDRAVTFFQSSLGYGELGTMSSGVGVPDYAMLRFDLYVLPEDE</sequence>
<dbReference type="PROSITE" id="PS51257">
    <property type="entry name" value="PROKAR_LIPOPROTEIN"/>
    <property type="match status" value="1"/>
</dbReference>
<dbReference type="GO" id="GO:0042026">
    <property type="term" value="P:protein refolding"/>
    <property type="evidence" value="ECO:0007669"/>
    <property type="project" value="UniProtKB-ARBA"/>
</dbReference>
<evidence type="ECO:0000256" key="2">
    <source>
        <dbReference type="ARBA" id="ARBA00004496"/>
    </source>
</evidence>
<dbReference type="Gene3D" id="3.10.50.40">
    <property type="match status" value="2"/>
</dbReference>
<evidence type="ECO:0000259" key="11">
    <source>
        <dbReference type="PROSITE" id="PS50059"/>
    </source>
</evidence>
<dbReference type="PROSITE" id="PS50059">
    <property type="entry name" value="FKBP_PPIASE"/>
    <property type="match status" value="2"/>
</dbReference>
<keyword evidence="6" id="KW-0143">Chaperone</keyword>
<protein>
    <recommendedName>
        <fullName evidence="9">peptidylprolyl isomerase</fullName>
        <ecNumber evidence="9">5.2.1.8</ecNumber>
    </recommendedName>
</protein>
<reference evidence="12" key="1">
    <citation type="submission" date="2020-10" db="EMBL/GenBank/DDBJ databases">
        <authorList>
            <person name="Gilroy R."/>
        </authorList>
    </citation>
    <scope>NUCLEOTIDE SEQUENCE</scope>
    <source>
        <strain evidence="12">15467</strain>
    </source>
</reference>
<evidence type="ECO:0000313" key="13">
    <source>
        <dbReference type="Proteomes" id="UP000823635"/>
    </source>
</evidence>
<dbReference type="EMBL" id="JADINB010000009">
    <property type="protein sequence ID" value="MBO8428377.1"/>
    <property type="molecule type" value="Genomic_DNA"/>
</dbReference>
<evidence type="ECO:0000256" key="5">
    <source>
        <dbReference type="ARBA" id="ARBA00023110"/>
    </source>
</evidence>
<keyword evidence="4" id="KW-0963">Cytoplasm</keyword>
<feature type="chain" id="PRO_5039646191" description="peptidylprolyl isomerase" evidence="10">
    <location>
        <begin position="21"/>
        <end position="340"/>
    </location>
</feature>
<evidence type="ECO:0000256" key="9">
    <source>
        <dbReference type="PROSITE-ProRule" id="PRU00277"/>
    </source>
</evidence>
<comment type="similarity">
    <text evidence="3">Belongs to the FKBP-type PPIase family.</text>
</comment>
<name>A0A9D9GXX8_9BACT</name>
<dbReference type="PANTHER" id="PTHR47861">
    <property type="entry name" value="FKBP-TYPE PEPTIDYL-PROLYL CIS-TRANS ISOMERASE SLYD"/>
    <property type="match status" value="1"/>
</dbReference>
<dbReference type="InterPro" id="IPR001179">
    <property type="entry name" value="PPIase_FKBP_dom"/>
</dbReference>
<evidence type="ECO:0000256" key="6">
    <source>
        <dbReference type="ARBA" id="ARBA00023186"/>
    </source>
</evidence>
<dbReference type="EC" id="5.2.1.8" evidence="9"/>
<dbReference type="GO" id="GO:0005737">
    <property type="term" value="C:cytoplasm"/>
    <property type="evidence" value="ECO:0007669"/>
    <property type="project" value="UniProtKB-SubCell"/>
</dbReference>
<evidence type="ECO:0000256" key="3">
    <source>
        <dbReference type="ARBA" id="ARBA00006577"/>
    </source>
</evidence>
<dbReference type="Proteomes" id="UP000823635">
    <property type="component" value="Unassembled WGS sequence"/>
</dbReference>
<evidence type="ECO:0000256" key="8">
    <source>
        <dbReference type="ARBA" id="ARBA00037071"/>
    </source>
</evidence>
<dbReference type="AlphaFoldDB" id="A0A9D9GXX8"/>
<dbReference type="SUPFAM" id="SSF54534">
    <property type="entry name" value="FKBP-like"/>
    <property type="match status" value="2"/>
</dbReference>